<dbReference type="PANTHER" id="PTHR46922">
    <property type="entry name" value="DHHA1 DOMAIN PROTEIN"/>
    <property type="match status" value="1"/>
</dbReference>
<evidence type="ECO:0000313" key="2">
    <source>
        <dbReference type="Proteomes" id="UP000480684"/>
    </source>
</evidence>
<dbReference type="AlphaFoldDB" id="A0A7C9QWJ4"/>
<dbReference type="SUPFAM" id="SSF64182">
    <property type="entry name" value="DHH phosphoesterases"/>
    <property type="match status" value="1"/>
</dbReference>
<name>A0A7C9QWJ4_9PROT</name>
<protein>
    <submittedName>
        <fullName evidence="1">Phosphohydrolase</fullName>
    </submittedName>
</protein>
<organism evidence="1 2">
    <name type="scientific">Magnetospirillum aberrantis SpK</name>
    <dbReference type="NCBI Taxonomy" id="908842"/>
    <lineage>
        <taxon>Bacteria</taxon>
        <taxon>Pseudomonadati</taxon>
        <taxon>Pseudomonadota</taxon>
        <taxon>Alphaproteobacteria</taxon>
        <taxon>Rhodospirillales</taxon>
        <taxon>Rhodospirillaceae</taxon>
        <taxon>Magnetospirillum</taxon>
    </lineage>
</organism>
<gene>
    <name evidence="1" type="ORF">G4223_17345</name>
</gene>
<dbReference type="Proteomes" id="UP000480684">
    <property type="component" value="Unassembled WGS sequence"/>
</dbReference>
<proteinExistence type="predicted"/>
<dbReference type="PANTHER" id="PTHR46922:SF4">
    <property type="entry name" value="DHHA1 DOMAIN PROTEIN"/>
    <property type="match status" value="1"/>
</dbReference>
<evidence type="ECO:0000313" key="1">
    <source>
        <dbReference type="EMBL" id="NFV81879.1"/>
    </source>
</evidence>
<dbReference type="GO" id="GO:0016787">
    <property type="term" value="F:hydrolase activity"/>
    <property type="evidence" value="ECO:0007669"/>
    <property type="project" value="UniProtKB-KW"/>
</dbReference>
<reference evidence="1 2" key="1">
    <citation type="submission" date="2020-02" db="EMBL/GenBank/DDBJ databases">
        <authorList>
            <person name="Dziuba M."/>
            <person name="Kuznetsov B."/>
            <person name="Mardanov A."/>
            <person name="Ravin N."/>
            <person name="Grouzdev D."/>
        </authorList>
    </citation>
    <scope>NUCLEOTIDE SEQUENCE [LARGE SCALE GENOMIC DNA]</scope>
    <source>
        <strain evidence="1 2">SpK</strain>
    </source>
</reference>
<dbReference type="InterPro" id="IPR038763">
    <property type="entry name" value="DHH_sf"/>
</dbReference>
<keyword evidence="1" id="KW-0378">Hydrolase</keyword>
<sequence length="255" mass="27939">MEFVPGVYGAPPPDVTGRNVVLVDFSYKRPVMEALCRNAASVIVLDHHKTAAEELDGLAAPQENPIAVIVTIDMEKSGAVLAWEHFHPGQPIPRLLQHVQDRDLWHFALPGTREISACIFSYAFEMARWDWLAAEIERDPTAILAEGTAIERMHHKNVAELLRTSTRTMTIAGHRVPVANLPFTLASDAGNVLCRGTLDGAAPPFAGIYYDRPRGRSFSLRSIGDFDVSAIAKRYGGGGHRNAAAFTMPLGWEGE</sequence>
<dbReference type="EMBL" id="JAAIYP010000044">
    <property type="protein sequence ID" value="NFV81879.1"/>
    <property type="molecule type" value="Genomic_DNA"/>
</dbReference>
<dbReference type="Gene3D" id="3.10.310.30">
    <property type="match status" value="1"/>
</dbReference>
<comment type="caution">
    <text evidence="1">The sequence shown here is derived from an EMBL/GenBank/DDBJ whole genome shotgun (WGS) entry which is preliminary data.</text>
</comment>
<keyword evidence="2" id="KW-1185">Reference proteome</keyword>
<accession>A0A7C9QWJ4</accession>